<keyword evidence="4" id="KW-0547">Nucleotide-binding</keyword>
<keyword evidence="5 8" id="KW-0067">ATP-binding</keyword>
<organism evidence="8 9">
    <name type="scientific">Leucobacter iarius</name>
    <dbReference type="NCBI Taxonomy" id="333963"/>
    <lineage>
        <taxon>Bacteria</taxon>
        <taxon>Bacillati</taxon>
        <taxon>Actinomycetota</taxon>
        <taxon>Actinomycetes</taxon>
        <taxon>Micrococcales</taxon>
        <taxon>Microbacteriaceae</taxon>
        <taxon>Leucobacter</taxon>
    </lineage>
</organism>
<sequence length="253" mass="27613">MIALDDVRKSFGDRTILDGVTLRFEPGTVTAVVGPSGAGKSTLLRCIDFLEHPDSGRITVGDLTVDAATAKRSEILELRRRTAMVFQQFQLFSRKTALENVAEGLRVIRGLDRRTAEQQALDHLDRVGLASHAAHYPAQLSGGQQQRVGIARALAMEPSVLLLDEPTSALDPELVGEVLATIRGIAADGQTMVIVSHEMHFVRQVAQRVLFFDGGDVIEDAPPETFFGPAVGTRTRAFLREYHLALGTPDYQI</sequence>
<dbReference type="PROSITE" id="PS00211">
    <property type="entry name" value="ABC_TRANSPORTER_1"/>
    <property type="match status" value="1"/>
</dbReference>
<dbReference type="PANTHER" id="PTHR43166:SF35">
    <property type="entry name" value="L-CYSTINE IMPORT ATP-BINDING PROTEIN TCYN"/>
    <property type="match status" value="1"/>
</dbReference>
<proteinExistence type="predicted"/>
<keyword evidence="6" id="KW-0472">Membrane</keyword>
<dbReference type="PROSITE" id="PS50893">
    <property type="entry name" value="ABC_TRANSPORTER_2"/>
    <property type="match status" value="1"/>
</dbReference>
<feature type="domain" description="ABC transporter" evidence="7">
    <location>
        <begin position="2"/>
        <end position="239"/>
    </location>
</feature>
<dbReference type="Pfam" id="PF00005">
    <property type="entry name" value="ABC_tran"/>
    <property type="match status" value="1"/>
</dbReference>
<dbReference type="GO" id="GO:0005524">
    <property type="term" value="F:ATP binding"/>
    <property type="evidence" value="ECO:0007669"/>
    <property type="project" value="UniProtKB-KW"/>
</dbReference>
<dbReference type="PANTHER" id="PTHR43166">
    <property type="entry name" value="AMINO ACID IMPORT ATP-BINDING PROTEIN"/>
    <property type="match status" value="1"/>
</dbReference>
<keyword evidence="2" id="KW-0813">Transport</keyword>
<dbReference type="PIRSF" id="PIRSF039085">
    <property type="entry name" value="ABC_ATPase_HisP"/>
    <property type="match status" value="1"/>
</dbReference>
<dbReference type="SUPFAM" id="SSF52540">
    <property type="entry name" value="P-loop containing nucleoside triphosphate hydrolases"/>
    <property type="match status" value="1"/>
</dbReference>
<evidence type="ECO:0000256" key="6">
    <source>
        <dbReference type="ARBA" id="ARBA00023136"/>
    </source>
</evidence>
<dbReference type="EMBL" id="BAAAOB010000004">
    <property type="protein sequence ID" value="GAA1797172.1"/>
    <property type="molecule type" value="Genomic_DNA"/>
</dbReference>
<evidence type="ECO:0000256" key="4">
    <source>
        <dbReference type="ARBA" id="ARBA00022741"/>
    </source>
</evidence>
<evidence type="ECO:0000259" key="7">
    <source>
        <dbReference type="PROSITE" id="PS50893"/>
    </source>
</evidence>
<evidence type="ECO:0000256" key="5">
    <source>
        <dbReference type="ARBA" id="ARBA00022840"/>
    </source>
</evidence>
<dbReference type="InterPro" id="IPR027417">
    <property type="entry name" value="P-loop_NTPase"/>
</dbReference>
<comment type="caution">
    <text evidence="8">The sequence shown here is derived from an EMBL/GenBank/DDBJ whole genome shotgun (WGS) entry which is preliminary data.</text>
</comment>
<keyword evidence="9" id="KW-1185">Reference proteome</keyword>
<dbReference type="SMART" id="SM00382">
    <property type="entry name" value="AAA"/>
    <property type="match status" value="1"/>
</dbReference>
<protein>
    <submittedName>
        <fullName evidence="8">Amino acid ABC transporter ATP-binding protein</fullName>
    </submittedName>
</protein>
<dbReference type="Gene3D" id="3.40.50.300">
    <property type="entry name" value="P-loop containing nucleotide triphosphate hydrolases"/>
    <property type="match status" value="1"/>
</dbReference>
<evidence type="ECO:0000256" key="1">
    <source>
        <dbReference type="ARBA" id="ARBA00004202"/>
    </source>
</evidence>
<gene>
    <name evidence="8" type="ORF">GCM10009768_27690</name>
</gene>
<dbReference type="InterPro" id="IPR017871">
    <property type="entry name" value="ABC_transporter-like_CS"/>
</dbReference>
<dbReference type="RefSeq" id="WP_344033144.1">
    <property type="nucleotide sequence ID" value="NZ_BAAAOB010000004.1"/>
</dbReference>
<evidence type="ECO:0000313" key="8">
    <source>
        <dbReference type="EMBL" id="GAA1797172.1"/>
    </source>
</evidence>
<dbReference type="Proteomes" id="UP001500851">
    <property type="component" value="Unassembled WGS sequence"/>
</dbReference>
<keyword evidence="3" id="KW-1003">Cell membrane</keyword>
<dbReference type="InterPro" id="IPR050086">
    <property type="entry name" value="MetN_ABC_transporter-like"/>
</dbReference>
<name>A0ABP4Y0C0_9MICO</name>
<dbReference type="InterPro" id="IPR003593">
    <property type="entry name" value="AAA+_ATPase"/>
</dbReference>
<reference evidence="9" key="1">
    <citation type="journal article" date="2019" name="Int. J. Syst. Evol. Microbiol.">
        <title>The Global Catalogue of Microorganisms (GCM) 10K type strain sequencing project: providing services to taxonomists for standard genome sequencing and annotation.</title>
        <authorList>
            <consortium name="The Broad Institute Genomics Platform"/>
            <consortium name="The Broad Institute Genome Sequencing Center for Infectious Disease"/>
            <person name="Wu L."/>
            <person name="Ma J."/>
        </authorList>
    </citation>
    <scope>NUCLEOTIDE SEQUENCE [LARGE SCALE GENOMIC DNA]</scope>
    <source>
        <strain evidence="9">JCM 14736</strain>
    </source>
</reference>
<evidence type="ECO:0000313" key="9">
    <source>
        <dbReference type="Proteomes" id="UP001500851"/>
    </source>
</evidence>
<evidence type="ECO:0000256" key="2">
    <source>
        <dbReference type="ARBA" id="ARBA00022448"/>
    </source>
</evidence>
<comment type="subcellular location">
    <subcellularLocation>
        <location evidence="1">Cell membrane</location>
        <topology evidence="1">Peripheral membrane protein</topology>
    </subcellularLocation>
</comment>
<dbReference type="InterPro" id="IPR030679">
    <property type="entry name" value="ABC_ATPase_HisP-typ"/>
</dbReference>
<evidence type="ECO:0000256" key="3">
    <source>
        <dbReference type="ARBA" id="ARBA00022475"/>
    </source>
</evidence>
<accession>A0ABP4Y0C0</accession>
<dbReference type="InterPro" id="IPR003439">
    <property type="entry name" value="ABC_transporter-like_ATP-bd"/>
</dbReference>